<proteinExistence type="predicted"/>
<dbReference type="RefSeq" id="WP_241711763.1">
    <property type="nucleotide sequence ID" value="NZ_JALBUF010000001.1"/>
</dbReference>
<reference evidence="1" key="1">
    <citation type="submission" date="2022-03" db="EMBL/GenBank/DDBJ databases">
        <title>Draft Genome Sequence of Firmicute Strain S0AB, a Heterotrophic Iron/Sulfur-Oxidizing Extreme Acidophile.</title>
        <authorList>
            <person name="Vergara E."/>
            <person name="Pakostova E."/>
            <person name="Johnson D.B."/>
            <person name="Holmes D.S."/>
        </authorList>
    </citation>
    <scope>NUCLEOTIDE SEQUENCE</scope>
    <source>
        <strain evidence="1">S0AB</strain>
    </source>
</reference>
<dbReference type="EMBL" id="JALBUF010000001">
    <property type="protein sequence ID" value="MCI0182147.1"/>
    <property type="molecule type" value="Genomic_DNA"/>
</dbReference>
<organism evidence="1 2">
    <name type="scientific">Sulfoacidibacillus ferrooxidans</name>
    <dbReference type="NCBI Taxonomy" id="2005001"/>
    <lineage>
        <taxon>Bacteria</taxon>
        <taxon>Bacillati</taxon>
        <taxon>Bacillota</taxon>
        <taxon>Bacilli</taxon>
        <taxon>Bacillales</taxon>
        <taxon>Alicyclobacillaceae</taxon>
        <taxon>Sulfoacidibacillus</taxon>
    </lineage>
</organism>
<evidence type="ECO:0000313" key="2">
    <source>
        <dbReference type="Proteomes" id="UP001139263"/>
    </source>
</evidence>
<dbReference type="AlphaFoldDB" id="A0A9X1V6N1"/>
<keyword evidence="2" id="KW-1185">Reference proteome</keyword>
<name>A0A9X1V6N1_9BACL</name>
<dbReference type="Proteomes" id="UP001139263">
    <property type="component" value="Unassembled WGS sequence"/>
</dbReference>
<evidence type="ECO:0000313" key="1">
    <source>
        <dbReference type="EMBL" id="MCI0182147.1"/>
    </source>
</evidence>
<accession>A0A9X1V6N1</accession>
<gene>
    <name evidence="1" type="ORF">MM817_00403</name>
</gene>
<protein>
    <submittedName>
        <fullName evidence="1">Uncharacterized protein</fullName>
    </submittedName>
</protein>
<sequence>MFYRRSGGGFVLKLFLLLFGLRFLDRKSHAECDHTEFRARRRAFRKKIREAFDVFDDESETVAQPVHASHEATEL</sequence>
<comment type="caution">
    <text evidence="1">The sequence shown here is derived from an EMBL/GenBank/DDBJ whole genome shotgun (WGS) entry which is preliminary data.</text>
</comment>